<dbReference type="EMBL" id="LPHD01000049">
    <property type="protein sequence ID" value="KWA84300.1"/>
    <property type="molecule type" value="Genomic_DNA"/>
</dbReference>
<evidence type="ECO:0000313" key="2">
    <source>
        <dbReference type="Proteomes" id="UP000060630"/>
    </source>
</evidence>
<evidence type="ECO:0000313" key="1">
    <source>
        <dbReference type="EMBL" id="KWA84300.1"/>
    </source>
</evidence>
<protein>
    <submittedName>
        <fullName evidence="1">Uncharacterized protein</fullName>
    </submittedName>
</protein>
<gene>
    <name evidence="1" type="ORF">WL29_23370</name>
</gene>
<sequence>MDLIQADFASPHLKTALDHCIKHPPGGKRYDCVQAKLLALQLREKLLEQRYMSGVLTIAR</sequence>
<organism evidence="1 2">
    <name type="scientific">Burkholderia ubonensis</name>
    <dbReference type="NCBI Taxonomy" id="101571"/>
    <lineage>
        <taxon>Bacteria</taxon>
        <taxon>Pseudomonadati</taxon>
        <taxon>Pseudomonadota</taxon>
        <taxon>Betaproteobacteria</taxon>
        <taxon>Burkholderiales</taxon>
        <taxon>Burkholderiaceae</taxon>
        <taxon>Burkholderia</taxon>
        <taxon>Burkholderia cepacia complex</taxon>
    </lineage>
</organism>
<dbReference type="RefSeq" id="WP_157657813.1">
    <property type="nucleotide sequence ID" value="NZ_LPHD01000049.1"/>
</dbReference>
<comment type="caution">
    <text evidence="1">The sequence shown here is derived from an EMBL/GenBank/DDBJ whole genome shotgun (WGS) entry which is preliminary data.</text>
</comment>
<reference evidence="1 2" key="1">
    <citation type="submission" date="2015-11" db="EMBL/GenBank/DDBJ databases">
        <title>Expanding the genomic diversity of Burkholderia species for the development of highly accurate diagnostics.</title>
        <authorList>
            <person name="Sahl J."/>
            <person name="Keim P."/>
            <person name="Wagner D."/>
        </authorList>
    </citation>
    <scope>NUCLEOTIDE SEQUENCE [LARGE SCALE GENOMIC DNA]</scope>
    <source>
        <strain evidence="1 2">MSMB2087WGS</strain>
    </source>
</reference>
<dbReference type="AlphaFoldDB" id="A0A125DMG3"/>
<dbReference type="Proteomes" id="UP000060630">
    <property type="component" value="Unassembled WGS sequence"/>
</dbReference>
<accession>A0A125DMG3</accession>
<name>A0A125DMG3_9BURK</name>
<proteinExistence type="predicted"/>